<dbReference type="EMBL" id="GGFM01012364">
    <property type="protein sequence ID" value="MBW33115.1"/>
    <property type="molecule type" value="Transcribed_RNA"/>
</dbReference>
<proteinExistence type="predicted"/>
<keyword evidence="1" id="KW-1133">Transmembrane helix</keyword>
<keyword evidence="1" id="KW-0812">Transmembrane</keyword>
<feature type="transmembrane region" description="Helical" evidence="1">
    <location>
        <begin position="12"/>
        <end position="29"/>
    </location>
</feature>
<keyword evidence="1" id="KW-0472">Membrane</keyword>
<name>A0A2M3ZX93_9DIPT</name>
<protein>
    <submittedName>
        <fullName evidence="2">Putative secreted peptide</fullName>
    </submittedName>
</protein>
<evidence type="ECO:0000313" key="2">
    <source>
        <dbReference type="EMBL" id="MBW33115.1"/>
    </source>
</evidence>
<accession>A0A2M3ZX93</accession>
<reference evidence="2" key="1">
    <citation type="submission" date="2018-01" db="EMBL/GenBank/DDBJ databases">
        <title>An insight into the sialome of Amazonian anophelines.</title>
        <authorList>
            <person name="Ribeiro J.M."/>
            <person name="Scarpassa V."/>
            <person name="Calvo E."/>
        </authorList>
    </citation>
    <scope>NUCLEOTIDE SEQUENCE</scope>
    <source>
        <tissue evidence="2">Salivary glands</tissue>
    </source>
</reference>
<dbReference type="AlphaFoldDB" id="A0A2M3ZX93"/>
<organism evidence="2">
    <name type="scientific">Anopheles braziliensis</name>
    <dbReference type="NCBI Taxonomy" id="58242"/>
    <lineage>
        <taxon>Eukaryota</taxon>
        <taxon>Metazoa</taxon>
        <taxon>Ecdysozoa</taxon>
        <taxon>Arthropoda</taxon>
        <taxon>Hexapoda</taxon>
        <taxon>Insecta</taxon>
        <taxon>Pterygota</taxon>
        <taxon>Neoptera</taxon>
        <taxon>Endopterygota</taxon>
        <taxon>Diptera</taxon>
        <taxon>Nematocera</taxon>
        <taxon>Culicoidea</taxon>
        <taxon>Culicidae</taxon>
        <taxon>Anophelinae</taxon>
        <taxon>Anopheles</taxon>
    </lineage>
</organism>
<sequence length="75" mass="8579">MANRGVEGGWWTFFTFLLLCCCCGGIELIDLTINRRKGCYAEDRALLEGWLMFRSLKEGVDSCTRDVRNNVNINI</sequence>
<evidence type="ECO:0000256" key="1">
    <source>
        <dbReference type="SAM" id="Phobius"/>
    </source>
</evidence>